<feature type="transmembrane region" description="Helical" evidence="2">
    <location>
        <begin position="178"/>
        <end position="199"/>
    </location>
</feature>
<dbReference type="EMBL" id="JAFBBZ010000001">
    <property type="protein sequence ID" value="MBM7508410.1"/>
    <property type="molecule type" value="Genomic_DNA"/>
</dbReference>
<feature type="transmembrane region" description="Helical" evidence="2">
    <location>
        <begin position="368"/>
        <end position="390"/>
    </location>
</feature>
<comment type="caution">
    <text evidence="5">The sequence shown here is derived from an EMBL/GenBank/DDBJ whole genome shotgun (WGS) entry which is preliminary data.</text>
</comment>
<dbReference type="Pfam" id="PF01757">
    <property type="entry name" value="Acyl_transf_3"/>
    <property type="match status" value="1"/>
</dbReference>
<feature type="transmembrane region" description="Helical" evidence="2">
    <location>
        <begin position="38"/>
        <end position="57"/>
    </location>
</feature>
<dbReference type="PANTHER" id="PTHR23028:SF53">
    <property type="entry name" value="ACYL_TRANSF_3 DOMAIN-CONTAINING PROTEIN"/>
    <property type="match status" value="1"/>
</dbReference>
<feature type="transmembrane region" description="Helical" evidence="2">
    <location>
        <begin position="238"/>
        <end position="255"/>
    </location>
</feature>
<dbReference type="InterPro" id="IPR043968">
    <property type="entry name" value="SGNH"/>
</dbReference>
<dbReference type="InterPro" id="IPR002656">
    <property type="entry name" value="Acyl_transf_3_dom"/>
</dbReference>
<evidence type="ECO:0000313" key="5">
    <source>
        <dbReference type="EMBL" id="MBM7508410.1"/>
    </source>
</evidence>
<feature type="transmembrane region" description="Helical" evidence="2">
    <location>
        <begin position="261"/>
        <end position="280"/>
    </location>
</feature>
<evidence type="ECO:0000256" key="1">
    <source>
        <dbReference type="SAM" id="MobiDB-lite"/>
    </source>
</evidence>
<feature type="transmembrane region" description="Helical" evidence="2">
    <location>
        <begin position="336"/>
        <end position="356"/>
    </location>
</feature>
<dbReference type="InterPro" id="IPR050879">
    <property type="entry name" value="Acyltransferase_3"/>
</dbReference>
<dbReference type="Pfam" id="PF19040">
    <property type="entry name" value="SGNH"/>
    <property type="match status" value="1"/>
</dbReference>
<gene>
    <name evidence="5" type="ORF">JOE61_002224</name>
</gene>
<name>A0ABS2MB66_9ACTN</name>
<feature type="transmembrane region" description="Helical" evidence="2">
    <location>
        <begin position="78"/>
        <end position="98"/>
    </location>
</feature>
<evidence type="ECO:0000256" key="2">
    <source>
        <dbReference type="SAM" id="Phobius"/>
    </source>
</evidence>
<feature type="region of interest" description="Disordered" evidence="1">
    <location>
        <begin position="412"/>
        <end position="442"/>
    </location>
</feature>
<keyword evidence="2" id="KW-0472">Membrane</keyword>
<evidence type="ECO:0000259" key="4">
    <source>
        <dbReference type="Pfam" id="PF19040"/>
    </source>
</evidence>
<feature type="compositionally biased region" description="Basic and acidic residues" evidence="1">
    <location>
        <begin position="423"/>
        <end position="436"/>
    </location>
</feature>
<accession>A0ABS2MB66</accession>
<dbReference type="PANTHER" id="PTHR23028">
    <property type="entry name" value="ACETYLTRANSFERASE"/>
    <property type="match status" value="1"/>
</dbReference>
<protein>
    <submittedName>
        <fullName evidence="5">Peptidoglycan/LPS O-acetylase OafA/YrhL</fullName>
    </submittedName>
</protein>
<feature type="domain" description="SGNH" evidence="4">
    <location>
        <begin position="461"/>
        <end position="682"/>
    </location>
</feature>
<keyword evidence="6" id="KW-1185">Reference proteome</keyword>
<organism evidence="5 6">
    <name type="scientific">Nocardioides salarius</name>
    <dbReference type="NCBI Taxonomy" id="374513"/>
    <lineage>
        <taxon>Bacteria</taxon>
        <taxon>Bacillati</taxon>
        <taxon>Actinomycetota</taxon>
        <taxon>Actinomycetes</taxon>
        <taxon>Propionibacteriales</taxon>
        <taxon>Nocardioidaceae</taxon>
        <taxon>Nocardioides</taxon>
    </lineage>
</organism>
<proteinExistence type="predicted"/>
<sequence>MPGATRSRPHRRDIQGLRAVAVGLVVLDHAGWLPGGFLGVDVFFVLSGFLITGLLLAELERSGTISLRDFYARRARRILPAATLVALATLLGSVLVLGDVRTAEVTRDVVLVALFAINWDLAAQGADYFAQGADQSPFQHYWSLAVEEQFYLGWPLLVLGAALLATRLRGRGVRRSPALGLLVTAVVAISLAWSVSLTASTPEAAYFTTTTRVWELGAGAGLALLVPRLAALPAGLRTAAGWVGLAGLGLSLWVIDDTSAFPGAVALLPVAATCLLVAAGTPGPEAGPGRIAAGRLLGVAPLQWLGDRSYSLYLWHWPVLVLAEARLGREPTLLELVGAIGLAVLATMLTHTLVEVPFHTGRLRPARLVALAWWPASVAVLVTSVVVVGANGPDLDQESEYFARVERAERASGKDFPTATRQPRRDLREALERSDEPVADELEPPLSELRGDTFHRTVDNRCYARSSDQTSHDVCTVGARDGQDLDDVVVIGDSHAGMFLPAFDQIGQARGWRVHHLVKTGCTLADAPSLSREDCTQWREWAFDEVDDLAPDVVVMSTMAQDDFGEQWVAGMRRSAERLQAGGADVVVLGETPWLDREEDLVACLDTEGATPADCEMSLDPEVTRILEAQEELSDELGLGFVDPLPWLCREERCPTVVDDQVVYYFRGHLTVTFVHRLARALNQKLRTELDRIARS</sequence>
<evidence type="ECO:0000313" key="6">
    <source>
        <dbReference type="Proteomes" id="UP000732378"/>
    </source>
</evidence>
<feature type="transmembrane region" description="Helical" evidence="2">
    <location>
        <begin position="149"/>
        <end position="166"/>
    </location>
</feature>
<dbReference type="Proteomes" id="UP000732378">
    <property type="component" value="Unassembled WGS sequence"/>
</dbReference>
<reference evidence="5 6" key="1">
    <citation type="submission" date="2021-01" db="EMBL/GenBank/DDBJ databases">
        <title>Sequencing the genomes of 1000 actinobacteria strains.</title>
        <authorList>
            <person name="Klenk H.-P."/>
        </authorList>
    </citation>
    <scope>NUCLEOTIDE SEQUENCE [LARGE SCALE GENOMIC DNA]</scope>
    <source>
        <strain evidence="5 6">DSM 18239</strain>
    </source>
</reference>
<evidence type="ECO:0000259" key="3">
    <source>
        <dbReference type="Pfam" id="PF01757"/>
    </source>
</evidence>
<dbReference type="SUPFAM" id="SSF52266">
    <property type="entry name" value="SGNH hydrolase"/>
    <property type="match status" value="1"/>
</dbReference>
<dbReference type="RefSeq" id="WP_193669517.1">
    <property type="nucleotide sequence ID" value="NZ_JACDTV010000009.1"/>
</dbReference>
<keyword evidence="2" id="KW-1133">Transmembrane helix</keyword>
<feature type="domain" description="Acyltransferase 3" evidence="3">
    <location>
        <begin position="13"/>
        <end position="350"/>
    </location>
</feature>
<keyword evidence="2" id="KW-0812">Transmembrane</keyword>